<feature type="region of interest" description="Disordered" evidence="1">
    <location>
        <begin position="230"/>
        <end position="250"/>
    </location>
</feature>
<organism evidence="3 4">
    <name type="scientific">Rhynchospora breviuscula</name>
    <dbReference type="NCBI Taxonomy" id="2022672"/>
    <lineage>
        <taxon>Eukaryota</taxon>
        <taxon>Viridiplantae</taxon>
        <taxon>Streptophyta</taxon>
        <taxon>Embryophyta</taxon>
        <taxon>Tracheophyta</taxon>
        <taxon>Spermatophyta</taxon>
        <taxon>Magnoliopsida</taxon>
        <taxon>Liliopsida</taxon>
        <taxon>Poales</taxon>
        <taxon>Cyperaceae</taxon>
        <taxon>Cyperoideae</taxon>
        <taxon>Rhynchosporeae</taxon>
        <taxon>Rhynchospora</taxon>
    </lineage>
</organism>
<evidence type="ECO:0000313" key="3">
    <source>
        <dbReference type="EMBL" id="KAJ1700765.1"/>
    </source>
</evidence>
<sequence>MAEREGEAEVRETGEKGEVTVAVIDFDMLCAAVAAAAPTKVAEEEADERWGFGHVQRMWEGELLADYFDDRRIAMEATCCPCYSFGKNIQRANLGSCFFQGAIYLILRLLALISLVAFFLTKNNAYVYFGVGSALLVGVYLGYFRTRIRRQFNIRGNNSSIDDCASHLVLPCCTLSQESRTLEMNNVQCGVWHGRGETTCLVGNSRIEGITDLPKLLPVKSPELCSMDRKGNGGDQLMGPHVSQLGPLDP</sequence>
<dbReference type="OrthoDB" id="1045822at2759"/>
<dbReference type="NCBIfam" id="TIGR01571">
    <property type="entry name" value="A_thal_Cys_rich"/>
    <property type="match status" value="1"/>
</dbReference>
<evidence type="ECO:0000313" key="4">
    <source>
        <dbReference type="Proteomes" id="UP001151287"/>
    </source>
</evidence>
<dbReference type="InterPro" id="IPR006461">
    <property type="entry name" value="PLAC_motif_containing"/>
</dbReference>
<feature type="transmembrane region" description="Helical" evidence="2">
    <location>
        <begin position="97"/>
        <end position="120"/>
    </location>
</feature>
<evidence type="ECO:0000256" key="2">
    <source>
        <dbReference type="SAM" id="Phobius"/>
    </source>
</evidence>
<keyword evidence="2" id="KW-1133">Transmembrane helix</keyword>
<keyword evidence="2" id="KW-0812">Transmembrane</keyword>
<comment type="caution">
    <text evidence="3">The sequence shown here is derived from an EMBL/GenBank/DDBJ whole genome shotgun (WGS) entry which is preliminary data.</text>
</comment>
<keyword evidence="4" id="KW-1185">Reference proteome</keyword>
<dbReference type="EMBL" id="JAMQYH010000001">
    <property type="protein sequence ID" value="KAJ1700765.1"/>
    <property type="molecule type" value="Genomic_DNA"/>
</dbReference>
<proteinExistence type="predicted"/>
<accession>A0A9Q0CV89</accession>
<dbReference type="Pfam" id="PF04749">
    <property type="entry name" value="PLAC8"/>
    <property type="match status" value="1"/>
</dbReference>
<feature type="transmembrane region" description="Helical" evidence="2">
    <location>
        <begin position="126"/>
        <end position="144"/>
    </location>
</feature>
<evidence type="ECO:0000256" key="1">
    <source>
        <dbReference type="SAM" id="MobiDB-lite"/>
    </source>
</evidence>
<dbReference type="AlphaFoldDB" id="A0A9Q0CV89"/>
<dbReference type="Proteomes" id="UP001151287">
    <property type="component" value="Unassembled WGS sequence"/>
</dbReference>
<name>A0A9Q0CV89_9POAL</name>
<dbReference type="PANTHER" id="PTHR15907">
    <property type="entry name" value="DUF614 FAMILY PROTEIN-RELATED"/>
    <property type="match status" value="1"/>
</dbReference>
<gene>
    <name evidence="3" type="ORF">LUZ63_000544</name>
</gene>
<protein>
    <submittedName>
        <fullName evidence="3">Uncharacterized protein</fullName>
    </submittedName>
</protein>
<reference evidence="3" key="1">
    <citation type="journal article" date="2022" name="Cell">
        <title>Repeat-based holocentromeres influence genome architecture and karyotype evolution.</title>
        <authorList>
            <person name="Hofstatter P.G."/>
            <person name="Thangavel G."/>
            <person name="Lux T."/>
            <person name="Neumann P."/>
            <person name="Vondrak T."/>
            <person name="Novak P."/>
            <person name="Zhang M."/>
            <person name="Costa L."/>
            <person name="Castellani M."/>
            <person name="Scott A."/>
            <person name="Toegelov H."/>
            <person name="Fuchs J."/>
            <person name="Mata-Sucre Y."/>
            <person name="Dias Y."/>
            <person name="Vanzela A.L.L."/>
            <person name="Huettel B."/>
            <person name="Almeida C.C.S."/>
            <person name="Simkova H."/>
            <person name="Souza G."/>
            <person name="Pedrosa-Harand A."/>
            <person name="Macas J."/>
            <person name="Mayer K.F.X."/>
            <person name="Houben A."/>
            <person name="Marques A."/>
        </authorList>
    </citation>
    <scope>NUCLEOTIDE SEQUENCE</scope>
    <source>
        <strain evidence="3">RhyBre1mFocal</strain>
    </source>
</reference>
<keyword evidence="2" id="KW-0472">Membrane</keyword>